<dbReference type="AlphaFoldDB" id="A0A2M7TJX6"/>
<keyword evidence="1" id="KW-1133">Transmembrane helix</keyword>
<comment type="caution">
    <text evidence="2">The sequence shown here is derived from an EMBL/GenBank/DDBJ whole genome shotgun (WGS) entry which is preliminary data.</text>
</comment>
<organism evidence="2 3">
    <name type="scientific">candidate division WWE3 bacterium CG_4_10_14_0_2_um_filter_41_14</name>
    <dbReference type="NCBI Taxonomy" id="1975072"/>
    <lineage>
        <taxon>Bacteria</taxon>
        <taxon>Katanobacteria</taxon>
    </lineage>
</organism>
<evidence type="ECO:0000313" key="3">
    <source>
        <dbReference type="Proteomes" id="UP000228920"/>
    </source>
</evidence>
<name>A0A2M7TJX6_UNCKA</name>
<keyword evidence="1" id="KW-0472">Membrane</keyword>
<accession>A0A2M7TJX6</accession>
<evidence type="ECO:0000313" key="2">
    <source>
        <dbReference type="EMBL" id="PIZ47011.1"/>
    </source>
</evidence>
<reference evidence="3" key="1">
    <citation type="submission" date="2017-09" db="EMBL/GenBank/DDBJ databases">
        <title>Depth-based differentiation of microbial function through sediment-hosted aquifers and enrichment of novel symbionts in the deep terrestrial subsurface.</title>
        <authorList>
            <person name="Probst A.J."/>
            <person name="Ladd B."/>
            <person name="Jarett J.K."/>
            <person name="Geller-Mcgrath D.E."/>
            <person name="Sieber C.M.K."/>
            <person name="Emerson J.B."/>
            <person name="Anantharaman K."/>
            <person name="Thomas B.C."/>
            <person name="Malmstrom R."/>
            <person name="Stieglmeier M."/>
            <person name="Klingl A."/>
            <person name="Woyke T."/>
            <person name="Ryan C.M."/>
            <person name="Banfield J.F."/>
        </authorList>
    </citation>
    <scope>NUCLEOTIDE SEQUENCE [LARGE SCALE GENOMIC DNA]</scope>
</reference>
<evidence type="ECO:0000256" key="1">
    <source>
        <dbReference type="SAM" id="Phobius"/>
    </source>
</evidence>
<gene>
    <name evidence="2" type="ORF">COY32_02385</name>
</gene>
<protein>
    <recommendedName>
        <fullName evidence="4">DUF948 domain-containing protein</fullName>
    </recommendedName>
</protein>
<keyword evidence="1" id="KW-0812">Transmembrane</keyword>
<dbReference type="Proteomes" id="UP000228920">
    <property type="component" value="Unassembled WGS sequence"/>
</dbReference>
<proteinExistence type="predicted"/>
<evidence type="ECO:0008006" key="4">
    <source>
        <dbReference type="Google" id="ProtNLM"/>
    </source>
</evidence>
<sequence>MDTTTQVVLIIMVLVLGSTLSLVGVMLFLVLKDFRETLARFNEVLVDVKEISGRFSITAVQIESLTENIVSSFSQFQHTMSSPLSSMIGVYGFIQGLFKAKKGGDKNG</sequence>
<dbReference type="EMBL" id="PFNL01000068">
    <property type="protein sequence ID" value="PIZ47011.1"/>
    <property type="molecule type" value="Genomic_DNA"/>
</dbReference>
<feature type="transmembrane region" description="Helical" evidence="1">
    <location>
        <begin position="6"/>
        <end position="31"/>
    </location>
</feature>